<dbReference type="PROSITE" id="PS51459">
    <property type="entry name" value="FIDO"/>
    <property type="match status" value="1"/>
</dbReference>
<dbReference type="InterPro" id="IPR003812">
    <property type="entry name" value="Fido"/>
</dbReference>
<sequence length="343" mass="39075">MLKLIASLDEFKGQWRAFKRLSRDQLSQLKKVATIESIGSSTRIEGSKLSDQQVATLLSGLKIQEFRSRDEEEVAGYAAAMDMVFESFEHISVTENHIRQLHRTLLQYSGKDERHRGDYKSLDNHVAAFDEHGKELGIVFETASPFETPFAMKRLVDWVIEAERDGDLHPLLVTGIFVVWFLAIHPFQDGNGRLSRVLTTLLLLRYGYSYVPYASLESVIEENKEFYYKALRKTQSTLRGNTPDWGSWLVYFLRCLVRQKENLNAKIRIEQNRVEASSPLAAAVIQMLDDTDRITLAEAVKATGGNRNTLKAKISELVDAGLLTRHGRGRGVYYTRGKFEPEN</sequence>
<dbReference type="GO" id="GO:0005524">
    <property type="term" value="F:ATP binding"/>
    <property type="evidence" value="ECO:0007669"/>
    <property type="project" value="UniProtKB-KW"/>
</dbReference>
<evidence type="ECO:0000256" key="3">
    <source>
        <dbReference type="PIRSR" id="PIRSR640198-3"/>
    </source>
</evidence>
<reference evidence="5 6" key="1">
    <citation type="submission" date="2019-03" db="EMBL/GenBank/DDBJ databases">
        <title>Genomic Encyclopedia of Archaeal and Bacterial Type Strains, Phase II (KMG-II): from individual species to whole genera.</title>
        <authorList>
            <person name="Goeker M."/>
        </authorList>
    </citation>
    <scope>NUCLEOTIDE SEQUENCE [LARGE SCALE GENOMIC DNA]</scope>
    <source>
        <strain evidence="5 6">ATCC 25309</strain>
    </source>
</reference>
<proteinExistence type="predicted"/>
<dbReference type="Pfam" id="PF02661">
    <property type="entry name" value="Fic"/>
    <property type="match status" value="1"/>
</dbReference>
<feature type="binding site" evidence="2">
    <location>
        <begin position="189"/>
        <end position="196"/>
    </location>
    <ligand>
        <name>ATP</name>
        <dbReference type="ChEBI" id="CHEBI:30616"/>
    </ligand>
</feature>
<dbReference type="Gene3D" id="1.10.10.10">
    <property type="entry name" value="Winged helix-like DNA-binding domain superfamily/Winged helix DNA-binding domain"/>
    <property type="match status" value="1"/>
</dbReference>
<feature type="site" description="Important for autoinhibition of adenylyltransferase activity" evidence="3">
    <location>
        <position position="45"/>
    </location>
</feature>
<keyword evidence="2" id="KW-0067">ATP-binding</keyword>
<dbReference type="EMBL" id="SOCA01000005">
    <property type="protein sequence ID" value="TDU69449.1"/>
    <property type="molecule type" value="Genomic_DNA"/>
</dbReference>
<evidence type="ECO:0000313" key="6">
    <source>
        <dbReference type="Proteomes" id="UP000295662"/>
    </source>
</evidence>
<dbReference type="Gene3D" id="1.10.3290.10">
    <property type="entry name" value="Fido-like domain"/>
    <property type="match status" value="1"/>
</dbReference>
<gene>
    <name evidence="5" type="ORF">EI77_03104</name>
</gene>
<dbReference type="InterPro" id="IPR036388">
    <property type="entry name" value="WH-like_DNA-bd_sf"/>
</dbReference>
<feature type="binding site" evidence="2">
    <location>
        <begin position="227"/>
        <end position="228"/>
    </location>
    <ligand>
        <name>ATP</name>
        <dbReference type="ChEBI" id="CHEBI:30616"/>
    </ligand>
</feature>
<dbReference type="InterPro" id="IPR040198">
    <property type="entry name" value="Fido_containing"/>
</dbReference>
<feature type="active site" evidence="1">
    <location>
        <position position="185"/>
    </location>
</feature>
<dbReference type="AlphaFoldDB" id="A0A4R7RVY2"/>
<keyword evidence="2" id="KW-0547">Nucleotide-binding</keyword>
<comment type="caution">
    <text evidence="5">The sequence shown here is derived from an EMBL/GenBank/DDBJ whole genome shotgun (WGS) entry which is preliminary data.</text>
</comment>
<evidence type="ECO:0000259" key="4">
    <source>
        <dbReference type="PROSITE" id="PS51459"/>
    </source>
</evidence>
<feature type="domain" description="Fido" evidence="4">
    <location>
        <begin position="93"/>
        <end position="251"/>
    </location>
</feature>
<dbReference type="SUPFAM" id="SSF140931">
    <property type="entry name" value="Fic-like"/>
    <property type="match status" value="1"/>
</dbReference>
<evidence type="ECO:0000256" key="1">
    <source>
        <dbReference type="PIRSR" id="PIRSR640198-1"/>
    </source>
</evidence>
<protein>
    <submittedName>
        <fullName evidence="5">Fic family protein</fullName>
    </submittedName>
</protein>
<name>A0A4R7RVY2_9BACT</name>
<dbReference type="PANTHER" id="PTHR13504:SF38">
    <property type="entry name" value="FIDO DOMAIN-CONTAINING PROTEIN"/>
    <property type="match status" value="1"/>
</dbReference>
<dbReference type="Proteomes" id="UP000295662">
    <property type="component" value="Unassembled WGS sequence"/>
</dbReference>
<evidence type="ECO:0000256" key="2">
    <source>
        <dbReference type="PIRSR" id="PIRSR640198-2"/>
    </source>
</evidence>
<organism evidence="5 6">
    <name type="scientific">Prosthecobacter fusiformis</name>
    <dbReference type="NCBI Taxonomy" id="48464"/>
    <lineage>
        <taxon>Bacteria</taxon>
        <taxon>Pseudomonadati</taxon>
        <taxon>Verrucomicrobiota</taxon>
        <taxon>Verrucomicrobiia</taxon>
        <taxon>Verrucomicrobiales</taxon>
        <taxon>Verrucomicrobiaceae</taxon>
        <taxon>Prosthecobacter</taxon>
    </lineage>
</organism>
<dbReference type="InterPro" id="IPR036597">
    <property type="entry name" value="Fido-like_dom_sf"/>
</dbReference>
<evidence type="ECO:0000313" key="5">
    <source>
        <dbReference type="EMBL" id="TDU69449.1"/>
    </source>
</evidence>
<accession>A0A4R7RVY2</accession>
<keyword evidence="6" id="KW-1185">Reference proteome</keyword>
<dbReference type="PANTHER" id="PTHR13504">
    <property type="entry name" value="FIDO DOMAIN-CONTAINING PROTEIN DDB_G0283145"/>
    <property type="match status" value="1"/>
</dbReference>